<dbReference type="InterPro" id="IPR050109">
    <property type="entry name" value="HTH-type_TetR-like_transc_reg"/>
</dbReference>
<dbReference type="PRINTS" id="PR00455">
    <property type="entry name" value="HTHTETR"/>
</dbReference>
<evidence type="ECO:0000259" key="5">
    <source>
        <dbReference type="PROSITE" id="PS50977"/>
    </source>
</evidence>
<accession>A0ABT1DHM3</accession>
<dbReference type="SUPFAM" id="SSF48498">
    <property type="entry name" value="Tetracyclin repressor-like, C-terminal domain"/>
    <property type="match status" value="1"/>
</dbReference>
<evidence type="ECO:0000313" key="7">
    <source>
        <dbReference type="Proteomes" id="UP001523369"/>
    </source>
</evidence>
<keyword evidence="2 4" id="KW-0238">DNA-binding</keyword>
<dbReference type="PROSITE" id="PS50977">
    <property type="entry name" value="HTH_TETR_2"/>
    <property type="match status" value="1"/>
</dbReference>
<proteinExistence type="predicted"/>
<dbReference type="Proteomes" id="UP001523369">
    <property type="component" value="Unassembled WGS sequence"/>
</dbReference>
<dbReference type="RefSeq" id="WP_253236441.1">
    <property type="nucleotide sequence ID" value="NZ_JAMYJR010000003.1"/>
</dbReference>
<keyword evidence="1" id="KW-0805">Transcription regulation</keyword>
<sequence length="215" mass="23456">MRKDAQRNVERLRAAAVAAYHEHGLEVPIEEIARRAGVSPGTVYNRFGGRDALIDAVMPDLLEARVQEARRRAEAEPDPWAAFALYVTLLCELQATDPALNDAVSRRYPDAERLTEMCDAQMGSARGLIERAQADGALRSDFTVEDMAFLLWSTAAIVRATAGINGQAWRRSLALALDGLRSASAHPLPVPALTEPEVHRAMIGLGSVSARRTSR</sequence>
<evidence type="ECO:0000256" key="4">
    <source>
        <dbReference type="PROSITE-ProRule" id="PRU00335"/>
    </source>
</evidence>
<dbReference type="Pfam" id="PF00440">
    <property type="entry name" value="TetR_N"/>
    <property type="match status" value="1"/>
</dbReference>
<evidence type="ECO:0000256" key="2">
    <source>
        <dbReference type="ARBA" id="ARBA00023125"/>
    </source>
</evidence>
<feature type="domain" description="HTH tetR-type" evidence="5">
    <location>
        <begin position="6"/>
        <end position="65"/>
    </location>
</feature>
<dbReference type="PANTHER" id="PTHR30055:SF234">
    <property type="entry name" value="HTH-TYPE TRANSCRIPTIONAL REGULATOR BETI"/>
    <property type="match status" value="1"/>
</dbReference>
<feature type="DNA-binding region" description="H-T-H motif" evidence="4">
    <location>
        <begin position="28"/>
        <end position="47"/>
    </location>
</feature>
<gene>
    <name evidence="6" type="ORF">M1L60_06925</name>
</gene>
<dbReference type="InterPro" id="IPR049445">
    <property type="entry name" value="TetR_SbtR-like_C"/>
</dbReference>
<keyword evidence="3" id="KW-0804">Transcription</keyword>
<evidence type="ECO:0000256" key="3">
    <source>
        <dbReference type="ARBA" id="ARBA00023163"/>
    </source>
</evidence>
<protein>
    <submittedName>
        <fullName evidence="6">TetR/AcrR family transcriptional regulator</fullName>
    </submittedName>
</protein>
<dbReference type="PANTHER" id="PTHR30055">
    <property type="entry name" value="HTH-TYPE TRANSCRIPTIONAL REGULATOR RUTR"/>
    <property type="match status" value="1"/>
</dbReference>
<dbReference type="SUPFAM" id="SSF46689">
    <property type="entry name" value="Homeodomain-like"/>
    <property type="match status" value="1"/>
</dbReference>
<dbReference type="Pfam" id="PF21597">
    <property type="entry name" value="TetR_C_43"/>
    <property type="match status" value="1"/>
</dbReference>
<name>A0ABT1DHM3_9ACTN</name>
<evidence type="ECO:0000256" key="1">
    <source>
        <dbReference type="ARBA" id="ARBA00023015"/>
    </source>
</evidence>
<dbReference type="InterPro" id="IPR036271">
    <property type="entry name" value="Tet_transcr_reg_TetR-rel_C_sf"/>
</dbReference>
<organism evidence="6 7">
    <name type="scientific">Paractinoplanes aksuensis</name>
    <dbReference type="NCBI Taxonomy" id="2939490"/>
    <lineage>
        <taxon>Bacteria</taxon>
        <taxon>Bacillati</taxon>
        <taxon>Actinomycetota</taxon>
        <taxon>Actinomycetes</taxon>
        <taxon>Micromonosporales</taxon>
        <taxon>Micromonosporaceae</taxon>
        <taxon>Paractinoplanes</taxon>
    </lineage>
</organism>
<evidence type="ECO:0000313" key="6">
    <source>
        <dbReference type="EMBL" id="MCO8270327.1"/>
    </source>
</evidence>
<dbReference type="InterPro" id="IPR009057">
    <property type="entry name" value="Homeodomain-like_sf"/>
</dbReference>
<dbReference type="InterPro" id="IPR001647">
    <property type="entry name" value="HTH_TetR"/>
</dbReference>
<dbReference type="Gene3D" id="1.10.357.10">
    <property type="entry name" value="Tetracycline Repressor, domain 2"/>
    <property type="match status" value="1"/>
</dbReference>
<keyword evidence="7" id="KW-1185">Reference proteome</keyword>
<comment type="caution">
    <text evidence="6">The sequence shown here is derived from an EMBL/GenBank/DDBJ whole genome shotgun (WGS) entry which is preliminary data.</text>
</comment>
<dbReference type="EMBL" id="JAMYJR010000003">
    <property type="protein sequence ID" value="MCO8270327.1"/>
    <property type="molecule type" value="Genomic_DNA"/>
</dbReference>
<reference evidence="6 7" key="1">
    <citation type="submission" date="2022-06" db="EMBL/GenBank/DDBJ databases">
        <title>New Species of the Genus Actinoplanes, ActinopZanes ferrugineus.</title>
        <authorList>
            <person name="Ding P."/>
        </authorList>
    </citation>
    <scope>NUCLEOTIDE SEQUENCE [LARGE SCALE GENOMIC DNA]</scope>
    <source>
        <strain evidence="6 7">TRM88003</strain>
    </source>
</reference>